<gene>
    <name evidence="2" type="ORF">EDC56_2304</name>
</gene>
<dbReference type="Proteomes" id="UP000275394">
    <property type="component" value="Unassembled WGS sequence"/>
</dbReference>
<feature type="coiled-coil region" evidence="1">
    <location>
        <begin position="299"/>
        <end position="351"/>
    </location>
</feature>
<evidence type="ECO:0000256" key="1">
    <source>
        <dbReference type="SAM" id="Coils"/>
    </source>
</evidence>
<evidence type="ECO:0008006" key="4">
    <source>
        <dbReference type="Google" id="ProtNLM"/>
    </source>
</evidence>
<evidence type="ECO:0000313" key="3">
    <source>
        <dbReference type="Proteomes" id="UP000275394"/>
    </source>
</evidence>
<evidence type="ECO:0000313" key="2">
    <source>
        <dbReference type="EMBL" id="ROS01855.1"/>
    </source>
</evidence>
<dbReference type="RefSeq" id="WP_123712610.1">
    <property type="nucleotide sequence ID" value="NZ_RKHR01000004.1"/>
</dbReference>
<dbReference type="EMBL" id="RKHR01000004">
    <property type="protein sequence ID" value="ROS01855.1"/>
    <property type="molecule type" value="Genomic_DNA"/>
</dbReference>
<sequence>MKIYLHIGTHKTGTTVIQRFLGESKKLEENGYRYLPSRLFSKIEKSPGKDAFYTALANAVSEVEDDCKLIISYEKLSGAMVAGYSDAENVAAKLSECLSQHAVQIVVYYREQSSFLQSAYTQSVHQGQGHSFDEFYSKIDTRGIDWQAHKSKYEKYFGAGCVTVRPYCKERFYRGDLISDFLHAIEFPEDKIGDLVDGYDSGGRKVNPGYSSSALNLAVSVNPMLEQDERKELRAILQRISSKNKFERYSILSDELNEELYHRYYQSNKNLGLNFEIEENDINEAVDESLLPRLTLSLNQNRRHDLQALEKKVVALERECKKPIKIRDAEIKSLEKKVVSLERECKKSIKIRDAEIKSLERKVAECVKTIDRRSVGGRLLNIVRRIVNRIKRHF</sequence>
<comment type="caution">
    <text evidence="2">The sequence shown here is derived from an EMBL/GenBank/DDBJ whole genome shotgun (WGS) entry which is preliminary data.</text>
</comment>
<keyword evidence="1" id="KW-0175">Coiled coil</keyword>
<dbReference type="OrthoDB" id="547265at2"/>
<organism evidence="2 3">
    <name type="scientific">Sinobacterium caligoides</name>
    <dbReference type="NCBI Taxonomy" id="933926"/>
    <lineage>
        <taxon>Bacteria</taxon>
        <taxon>Pseudomonadati</taxon>
        <taxon>Pseudomonadota</taxon>
        <taxon>Gammaproteobacteria</taxon>
        <taxon>Cellvibrionales</taxon>
        <taxon>Spongiibacteraceae</taxon>
        <taxon>Sinobacterium</taxon>
    </lineage>
</organism>
<protein>
    <recommendedName>
        <fullName evidence="4">Sulfotransferase domain-containing protein</fullName>
    </recommendedName>
</protein>
<accession>A0A3N2DRC9</accession>
<dbReference type="AlphaFoldDB" id="A0A3N2DRC9"/>
<name>A0A3N2DRC9_9GAMM</name>
<proteinExistence type="predicted"/>
<keyword evidence="3" id="KW-1185">Reference proteome</keyword>
<reference evidence="2 3" key="1">
    <citation type="submission" date="2018-11" db="EMBL/GenBank/DDBJ databases">
        <title>Genomic Encyclopedia of Type Strains, Phase IV (KMG-IV): sequencing the most valuable type-strain genomes for metagenomic binning, comparative biology and taxonomic classification.</title>
        <authorList>
            <person name="Goeker M."/>
        </authorList>
    </citation>
    <scope>NUCLEOTIDE SEQUENCE [LARGE SCALE GENOMIC DNA]</scope>
    <source>
        <strain evidence="2 3">DSM 100316</strain>
    </source>
</reference>